<comment type="similarity">
    <text evidence="1">Belongs to the TolB family.</text>
</comment>
<evidence type="ECO:0008006" key="4">
    <source>
        <dbReference type="Google" id="ProtNLM"/>
    </source>
</evidence>
<gene>
    <name evidence="2" type="ORF">EUA94_03725</name>
</gene>
<protein>
    <recommendedName>
        <fullName evidence="4">Lipoprotein LpqB beta-propeller domain-containing protein</fullName>
    </recommendedName>
</protein>
<comment type="caution">
    <text evidence="2">The sequence shown here is derived from an EMBL/GenBank/DDBJ whole genome shotgun (WGS) entry which is preliminary data.</text>
</comment>
<dbReference type="RefSeq" id="WP_129424838.1">
    <property type="nucleotide sequence ID" value="NZ_SDWV01000003.1"/>
</dbReference>
<name>A0A4Q2T9F0_9ACTN</name>
<evidence type="ECO:0000313" key="2">
    <source>
        <dbReference type="EMBL" id="RYC13724.1"/>
    </source>
</evidence>
<dbReference type="SUPFAM" id="SSF82171">
    <property type="entry name" value="DPP6 N-terminal domain-like"/>
    <property type="match status" value="1"/>
</dbReference>
<reference evidence="2 3" key="1">
    <citation type="submission" date="2019-01" db="EMBL/GenBank/DDBJ databases">
        <title>Novel species of Nocardioides.</title>
        <authorList>
            <person name="Liu Q."/>
            <person name="X Y.-H."/>
        </authorList>
    </citation>
    <scope>NUCLEOTIDE SEQUENCE [LARGE SCALE GENOMIC DNA]</scope>
    <source>
        <strain evidence="2 3">HLT2-9</strain>
    </source>
</reference>
<dbReference type="Gene3D" id="2.120.10.30">
    <property type="entry name" value="TolB, C-terminal domain"/>
    <property type="match status" value="2"/>
</dbReference>
<accession>A0A4Q2T9F0</accession>
<evidence type="ECO:0000256" key="1">
    <source>
        <dbReference type="ARBA" id="ARBA00009820"/>
    </source>
</evidence>
<dbReference type="PANTHER" id="PTHR36842:SF1">
    <property type="entry name" value="PROTEIN TOLB"/>
    <property type="match status" value="1"/>
</dbReference>
<dbReference type="InterPro" id="IPR011659">
    <property type="entry name" value="WD40"/>
</dbReference>
<proteinExistence type="inferred from homology"/>
<dbReference type="Proteomes" id="UP000291101">
    <property type="component" value="Unassembled WGS sequence"/>
</dbReference>
<dbReference type="OrthoDB" id="9758793at2"/>
<dbReference type="InterPro" id="IPR011042">
    <property type="entry name" value="6-blade_b-propeller_TolB-like"/>
</dbReference>
<sequence length="338" mass="35160">MTSSPGSATRRTYALTTAAAVLTLAGCSSQGAGGAEAASAEPPEPRVLFQAQGEHTLVALAFLDGSHVTYPLDDLPGGNQTNPDWSPDGSQVVFALDDGSRESLWVADADGGNARELLPCRRACAWLDDPDWSPDGSSVVYSRTVARGRNGLSSLEVVDVDTGEVSVILPPRARTFTSGARWSPDGSQIVFEDVHKVSTGLEAEVDGVSLRVIVLDSRKAGPPLTAPDIFAVTPDWSPDGATIVFSGLERPDAETADLFVIPAIGGEPRQVTHLSGSGGYADEPTWRADSAHLVFSGKLPDSFQGGVLLTVPADGSSAPQLLGGATIIGRHPRVEPGV</sequence>
<organism evidence="2 3">
    <name type="scientific">Nocardioides zhouii</name>
    <dbReference type="NCBI Taxonomy" id="1168729"/>
    <lineage>
        <taxon>Bacteria</taxon>
        <taxon>Bacillati</taxon>
        <taxon>Actinomycetota</taxon>
        <taxon>Actinomycetes</taxon>
        <taxon>Propionibacteriales</taxon>
        <taxon>Nocardioidaceae</taxon>
        <taxon>Nocardioides</taxon>
    </lineage>
</organism>
<keyword evidence="3" id="KW-1185">Reference proteome</keyword>
<evidence type="ECO:0000313" key="3">
    <source>
        <dbReference type="Proteomes" id="UP000291101"/>
    </source>
</evidence>
<dbReference type="EMBL" id="SDWV01000003">
    <property type="protein sequence ID" value="RYC13724.1"/>
    <property type="molecule type" value="Genomic_DNA"/>
</dbReference>
<dbReference type="AlphaFoldDB" id="A0A4Q2T9F0"/>
<dbReference type="PANTHER" id="PTHR36842">
    <property type="entry name" value="PROTEIN TOLB HOMOLOG"/>
    <property type="match status" value="1"/>
</dbReference>
<dbReference type="Pfam" id="PF07676">
    <property type="entry name" value="PD40"/>
    <property type="match status" value="4"/>
</dbReference>